<dbReference type="Gene3D" id="3.30.470.10">
    <property type="match status" value="1"/>
</dbReference>
<dbReference type="PANTHER" id="PTHR42743">
    <property type="entry name" value="AMINO-ACID AMINOTRANSFERASE"/>
    <property type="match status" value="1"/>
</dbReference>
<comment type="pathway">
    <text evidence="3">Amino-acid biosynthesis; L-isoleucine biosynthesis; L-isoleucine from 2-oxobutanoate: step 4/4.</text>
</comment>
<comment type="similarity">
    <text evidence="6">Belongs to the class-IV pyridoxal-phosphate-dependent aminotransferase family.</text>
</comment>
<dbReference type="NCBIfam" id="NF006185">
    <property type="entry name" value="PRK08320.1"/>
    <property type="match status" value="1"/>
</dbReference>
<dbReference type="InterPro" id="IPR005785">
    <property type="entry name" value="B_amino_transI"/>
</dbReference>
<dbReference type="SUPFAM" id="SSF56752">
    <property type="entry name" value="D-aminoacid aminotransferase-like PLP-dependent enzymes"/>
    <property type="match status" value="1"/>
</dbReference>
<dbReference type="UniPathway" id="UPA00047">
    <property type="reaction ID" value="UER00058"/>
</dbReference>
<keyword evidence="8 16" id="KW-0032">Aminotransferase</keyword>
<comment type="function">
    <text evidence="2">Acts on leucine, isoleucine and valine.</text>
</comment>
<name>A0A3B1CSS3_9ZZZZ</name>
<evidence type="ECO:0000256" key="1">
    <source>
        <dbReference type="ARBA" id="ARBA00001933"/>
    </source>
</evidence>
<evidence type="ECO:0000256" key="14">
    <source>
        <dbReference type="ARBA" id="ARBA00048798"/>
    </source>
</evidence>
<comment type="cofactor">
    <cofactor evidence="1">
        <name>pyridoxal 5'-phosphate</name>
        <dbReference type="ChEBI" id="CHEBI:597326"/>
    </cofactor>
</comment>
<comment type="pathway">
    <text evidence="5">Amino-acid biosynthesis; L-leucine biosynthesis; L-leucine from 3-methyl-2-oxobutanoate: step 4/4.</text>
</comment>
<evidence type="ECO:0000256" key="7">
    <source>
        <dbReference type="ARBA" id="ARBA00013053"/>
    </source>
</evidence>
<accession>A0A3B1CSS3</accession>
<comment type="pathway">
    <text evidence="4">Amino-acid biosynthesis; L-valine biosynthesis; L-valine from pyruvate: step 4/4.</text>
</comment>
<evidence type="ECO:0000256" key="12">
    <source>
        <dbReference type="ARBA" id="ARBA00023304"/>
    </source>
</evidence>
<keyword evidence="10 16" id="KW-0808">Transferase</keyword>
<proteinExistence type="inferred from homology"/>
<evidence type="ECO:0000256" key="9">
    <source>
        <dbReference type="ARBA" id="ARBA00022605"/>
    </source>
</evidence>
<comment type="catalytic activity">
    <reaction evidence="13">
        <text>L-valine + 2-oxoglutarate = 3-methyl-2-oxobutanoate + L-glutamate</text>
        <dbReference type="Rhea" id="RHEA:24813"/>
        <dbReference type="ChEBI" id="CHEBI:11851"/>
        <dbReference type="ChEBI" id="CHEBI:16810"/>
        <dbReference type="ChEBI" id="CHEBI:29985"/>
        <dbReference type="ChEBI" id="CHEBI:57762"/>
        <dbReference type="EC" id="2.6.1.42"/>
    </reaction>
</comment>
<evidence type="ECO:0000256" key="2">
    <source>
        <dbReference type="ARBA" id="ARBA00003109"/>
    </source>
</evidence>
<dbReference type="Gene3D" id="3.20.10.10">
    <property type="entry name" value="D-amino Acid Aminotransferase, subunit A, domain 2"/>
    <property type="match status" value="1"/>
</dbReference>
<protein>
    <recommendedName>
        <fullName evidence="7">branched-chain-amino-acid transaminase</fullName>
        <ecNumber evidence="7">2.6.1.42</ecNumber>
    </recommendedName>
</protein>
<evidence type="ECO:0000256" key="3">
    <source>
        <dbReference type="ARBA" id="ARBA00004824"/>
    </source>
</evidence>
<dbReference type="GO" id="GO:0005829">
    <property type="term" value="C:cytosol"/>
    <property type="evidence" value="ECO:0007669"/>
    <property type="project" value="TreeGrafter"/>
</dbReference>
<dbReference type="GO" id="GO:0052656">
    <property type="term" value="F:L-isoleucine-2-oxoglutarate transaminase activity"/>
    <property type="evidence" value="ECO:0007669"/>
    <property type="project" value="RHEA"/>
</dbReference>
<evidence type="ECO:0000256" key="15">
    <source>
        <dbReference type="ARBA" id="ARBA00049229"/>
    </source>
</evidence>
<comment type="catalytic activity">
    <reaction evidence="15">
        <text>L-leucine + 2-oxoglutarate = 4-methyl-2-oxopentanoate + L-glutamate</text>
        <dbReference type="Rhea" id="RHEA:18321"/>
        <dbReference type="ChEBI" id="CHEBI:16810"/>
        <dbReference type="ChEBI" id="CHEBI:17865"/>
        <dbReference type="ChEBI" id="CHEBI:29985"/>
        <dbReference type="ChEBI" id="CHEBI:57427"/>
        <dbReference type="EC" id="2.6.1.42"/>
    </reaction>
</comment>
<dbReference type="GO" id="GO:0052654">
    <property type="term" value="F:L-leucine-2-oxoglutarate transaminase activity"/>
    <property type="evidence" value="ECO:0007669"/>
    <property type="project" value="RHEA"/>
</dbReference>
<evidence type="ECO:0000256" key="5">
    <source>
        <dbReference type="ARBA" id="ARBA00005072"/>
    </source>
</evidence>
<keyword evidence="9" id="KW-0028">Amino-acid biosynthesis</keyword>
<reference evidence="16" key="1">
    <citation type="submission" date="2018-06" db="EMBL/GenBank/DDBJ databases">
        <authorList>
            <person name="Zhirakovskaya E."/>
        </authorList>
    </citation>
    <scope>NUCLEOTIDE SEQUENCE</scope>
</reference>
<dbReference type="EC" id="2.6.1.42" evidence="7"/>
<dbReference type="EMBL" id="UOGI01000160">
    <property type="protein sequence ID" value="VAX33059.1"/>
    <property type="molecule type" value="Genomic_DNA"/>
</dbReference>
<sequence length="289" mass="32242">MKIYIDGKYYDKADAKISVFDHGLLYGDGVFEGLRIYSGKVFRLGEHIERLYRSAKAILLEIPMSIEEMQAAVLKTVEINRKENGYIRLIVTRGEGPLGIDPSPCKRAMVIIIVADIQLYPDEYYKKGIEIITASSRRIPPDSLDPRIKSLNYLNNIMAKIEAEQAGCLEAVMLNREGFVAECTGDNIFIVRDSELLTPAPCHGALDGITRKTVMEIADSLGIKNRETTLTRYDLYNAEECFMTGTGAEIIAVIKIDGRIIGNGTSGRVTQMLTKRFKLAILEQQGQIV</sequence>
<keyword evidence="12" id="KW-0100">Branched-chain amino acid biosynthesis</keyword>
<dbReference type="GO" id="GO:0009097">
    <property type="term" value="P:isoleucine biosynthetic process"/>
    <property type="evidence" value="ECO:0007669"/>
    <property type="project" value="UniProtKB-UniPathway"/>
</dbReference>
<evidence type="ECO:0000256" key="6">
    <source>
        <dbReference type="ARBA" id="ARBA00009320"/>
    </source>
</evidence>
<dbReference type="UniPathway" id="UPA00048">
    <property type="reaction ID" value="UER00073"/>
</dbReference>
<dbReference type="GO" id="GO:0009099">
    <property type="term" value="P:L-valine biosynthetic process"/>
    <property type="evidence" value="ECO:0007669"/>
    <property type="project" value="UniProtKB-UniPathway"/>
</dbReference>
<gene>
    <name evidence="16" type="ORF">MNBD_NITROSPIRAE03-272</name>
</gene>
<dbReference type="AlphaFoldDB" id="A0A3B1CSS3"/>
<dbReference type="InterPro" id="IPR036038">
    <property type="entry name" value="Aminotransferase-like"/>
</dbReference>
<dbReference type="InterPro" id="IPR018300">
    <property type="entry name" value="Aminotrans_IV_CS"/>
</dbReference>
<evidence type="ECO:0000313" key="16">
    <source>
        <dbReference type="EMBL" id="VAX33059.1"/>
    </source>
</evidence>
<evidence type="ECO:0000256" key="11">
    <source>
        <dbReference type="ARBA" id="ARBA00022898"/>
    </source>
</evidence>
<evidence type="ECO:0000256" key="13">
    <source>
        <dbReference type="ARBA" id="ARBA00048212"/>
    </source>
</evidence>
<dbReference type="GO" id="GO:0009098">
    <property type="term" value="P:L-leucine biosynthetic process"/>
    <property type="evidence" value="ECO:0007669"/>
    <property type="project" value="UniProtKB-UniPathway"/>
</dbReference>
<evidence type="ECO:0000256" key="10">
    <source>
        <dbReference type="ARBA" id="ARBA00022679"/>
    </source>
</evidence>
<dbReference type="InterPro" id="IPR043132">
    <property type="entry name" value="BCAT-like_C"/>
</dbReference>
<dbReference type="InterPro" id="IPR050571">
    <property type="entry name" value="Class-IV_PLP-Dep_Aminotrnsfr"/>
</dbReference>
<dbReference type="InterPro" id="IPR001544">
    <property type="entry name" value="Aminotrans_IV"/>
</dbReference>
<dbReference type="InterPro" id="IPR043131">
    <property type="entry name" value="BCAT-like_N"/>
</dbReference>
<evidence type="ECO:0000256" key="4">
    <source>
        <dbReference type="ARBA" id="ARBA00004931"/>
    </source>
</evidence>
<keyword evidence="11" id="KW-0663">Pyridoxal phosphate</keyword>
<dbReference type="PANTHER" id="PTHR42743:SF11">
    <property type="entry name" value="AMINODEOXYCHORISMATE LYASE"/>
    <property type="match status" value="1"/>
</dbReference>
<evidence type="ECO:0000256" key="8">
    <source>
        <dbReference type="ARBA" id="ARBA00022576"/>
    </source>
</evidence>
<organism evidence="16">
    <name type="scientific">hydrothermal vent metagenome</name>
    <dbReference type="NCBI Taxonomy" id="652676"/>
    <lineage>
        <taxon>unclassified sequences</taxon>
        <taxon>metagenomes</taxon>
        <taxon>ecological metagenomes</taxon>
    </lineage>
</organism>
<dbReference type="NCBIfam" id="TIGR01122">
    <property type="entry name" value="ilvE_I"/>
    <property type="match status" value="1"/>
</dbReference>
<dbReference type="Pfam" id="PF01063">
    <property type="entry name" value="Aminotran_4"/>
    <property type="match status" value="1"/>
</dbReference>
<dbReference type="GO" id="GO:0052655">
    <property type="term" value="F:L-valine-2-oxoglutarate transaminase activity"/>
    <property type="evidence" value="ECO:0007669"/>
    <property type="project" value="RHEA"/>
</dbReference>
<dbReference type="CDD" id="cd01558">
    <property type="entry name" value="D-AAT_like"/>
    <property type="match status" value="1"/>
</dbReference>
<dbReference type="PROSITE" id="PS00770">
    <property type="entry name" value="AA_TRANSFER_CLASS_4"/>
    <property type="match status" value="1"/>
</dbReference>
<dbReference type="FunFam" id="3.30.470.10:FF:000006">
    <property type="entry name" value="Branched-chain-amino-acid aminotransferase"/>
    <property type="match status" value="1"/>
</dbReference>
<dbReference type="FunFam" id="3.20.10.10:FF:000002">
    <property type="entry name" value="D-alanine aminotransferase"/>
    <property type="match status" value="1"/>
</dbReference>
<comment type="catalytic activity">
    <reaction evidence="14">
        <text>L-isoleucine + 2-oxoglutarate = (S)-3-methyl-2-oxopentanoate + L-glutamate</text>
        <dbReference type="Rhea" id="RHEA:24801"/>
        <dbReference type="ChEBI" id="CHEBI:16810"/>
        <dbReference type="ChEBI" id="CHEBI:29985"/>
        <dbReference type="ChEBI" id="CHEBI:35146"/>
        <dbReference type="ChEBI" id="CHEBI:58045"/>
        <dbReference type="EC" id="2.6.1.42"/>
    </reaction>
</comment>
<dbReference type="UniPathway" id="UPA00049">
    <property type="reaction ID" value="UER00062"/>
</dbReference>